<evidence type="ECO:0000256" key="6">
    <source>
        <dbReference type="ARBA" id="ARBA00022777"/>
    </source>
</evidence>
<dbReference type="Proteomes" id="UP001281761">
    <property type="component" value="Unassembled WGS sequence"/>
</dbReference>
<comment type="caution">
    <text evidence="15">The sequence shown here is derived from an EMBL/GenBank/DDBJ whole genome shotgun (WGS) entry which is preliminary data.</text>
</comment>
<dbReference type="InterPro" id="IPR000719">
    <property type="entry name" value="Prot_kinase_dom"/>
</dbReference>
<dbReference type="PROSITE" id="PS50011">
    <property type="entry name" value="PROTEIN_KINASE_DOM"/>
    <property type="match status" value="1"/>
</dbReference>
<dbReference type="PROSITE" id="PS00107">
    <property type="entry name" value="PROTEIN_KINASE_ATP"/>
    <property type="match status" value="1"/>
</dbReference>
<keyword evidence="3" id="KW-0597">Phosphoprotein</keyword>
<dbReference type="EMBL" id="JARBJD010000017">
    <property type="protein sequence ID" value="KAK2961267.1"/>
    <property type="molecule type" value="Genomic_DNA"/>
</dbReference>
<keyword evidence="7 10" id="KW-0067">ATP-binding</keyword>
<proteinExistence type="inferred from homology"/>
<dbReference type="Gene3D" id="1.10.510.10">
    <property type="entry name" value="Transferase(Phosphotransferase) domain 1"/>
    <property type="match status" value="1"/>
</dbReference>
<keyword evidence="16" id="KW-1185">Reference proteome</keyword>
<feature type="binding site" evidence="10">
    <location>
        <position position="112"/>
    </location>
    <ligand>
        <name>ATP</name>
        <dbReference type="ChEBI" id="CHEBI:30616"/>
    </ligand>
</feature>
<dbReference type="InterPro" id="IPR011009">
    <property type="entry name" value="Kinase-like_dom_sf"/>
</dbReference>
<dbReference type="InterPro" id="IPR059233">
    <property type="entry name" value="MobB_NdrA/B/Cbk1"/>
</dbReference>
<evidence type="ECO:0000256" key="8">
    <source>
        <dbReference type="ARBA" id="ARBA00047899"/>
    </source>
</evidence>
<sequence>MTQPSAAPKAEEKAEAIKNYIDSHYDTLLKEVEERKQRKAALQAKLKTDGIKPEEQEKIMNELKELESMSLRQRRKRIKPSDFQMLTVIGRGAFGEVRVVRRIEDNKIFAMKKLKKAEMKKMGQVEHVKAERNLMAEASCDWVVQLQYSFQDVHYLYLIMEYVPGGDMMTLLMKKEILSEAEVRFYVAETVLAVESVHKLGYLHRDLKPDNLLITREGHIKLSDFGLATTGENKLNSFQAIAPAAPVTEKELLTPQSVNVQASRKNRRALAFSTVGTPDYIAPEVLKKEGYGKECDWWSLGAIMYEMLIGYPPFYSESPAETCHKILHYKQTLRFPRDGSVSSTAVHLMQCLMTDARHRLGSGTKNPRHNDKDFSGADEIKAHPFFKGIDWNNLRALKPPYVPTVTNDVDTRNFDQFEEQPHEEAEQLDWKARQQDPSFAGYTYKRQQAIQPESAQSNRPELQDLFNKPPS</sequence>
<comment type="catalytic activity">
    <reaction evidence="8">
        <text>L-threonyl-[protein] + ATP = O-phospho-L-threonyl-[protein] + ADP + H(+)</text>
        <dbReference type="Rhea" id="RHEA:46608"/>
        <dbReference type="Rhea" id="RHEA-COMP:11060"/>
        <dbReference type="Rhea" id="RHEA-COMP:11605"/>
        <dbReference type="ChEBI" id="CHEBI:15378"/>
        <dbReference type="ChEBI" id="CHEBI:30013"/>
        <dbReference type="ChEBI" id="CHEBI:30616"/>
        <dbReference type="ChEBI" id="CHEBI:61977"/>
        <dbReference type="ChEBI" id="CHEBI:456216"/>
        <dbReference type="EC" id="2.7.11.1"/>
    </reaction>
</comment>
<dbReference type="InterPro" id="IPR017441">
    <property type="entry name" value="Protein_kinase_ATP_BS"/>
</dbReference>
<feature type="region of interest" description="Disordered" evidence="12">
    <location>
        <begin position="420"/>
        <end position="471"/>
    </location>
</feature>
<keyword evidence="5 10" id="KW-0547">Nucleotide-binding</keyword>
<evidence type="ECO:0000256" key="3">
    <source>
        <dbReference type="ARBA" id="ARBA00022553"/>
    </source>
</evidence>
<feature type="domain" description="AGC-kinase C-terminal" evidence="14">
    <location>
        <begin position="387"/>
        <end position="454"/>
    </location>
</feature>
<organism evidence="15 16">
    <name type="scientific">Blattamonas nauphoetae</name>
    <dbReference type="NCBI Taxonomy" id="2049346"/>
    <lineage>
        <taxon>Eukaryota</taxon>
        <taxon>Metamonada</taxon>
        <taxon>Preaxostyla</taxon>
        <taxon>Oxymonadida</taxon>
        <taxon>Blattamonas</taxon>
    </lineage>
</organism>
<evidence type="ECO:0000256" key="5">
    <source>
        <dbReference type="ARBA" id="ARBA00022741"/>
    </source>
</evidence>
<feature type="compositionally biased region" description="Polar residues" evidence="12">
    <location>
        <begin position="445"/>
        <end position="460"/>
    </location>
</feature>
<evidence type="ECO:0000313" key="16">
    <source>
        <dbReference type="Proteomes" id="UP001281761"/>
    </source>
</evidence>
<comment type="similarity">
    <text evidence="11">Belongs to the protein kinase superfamily.</text>
</comment>
<feature type="domain" description="Protein kinase" evidence="13">
    <location>
        <begin position="83"/>
        <end position="386"/>
    </location>
</feature>
<dbReference type="EC" id="2.7.11.1" evidence="1"/>
<accession>A0ABQ9YBZ3</accession>
<evidence type="ECO:0000259" key="13">
    <source>
        <dbReference type="PROSITE" id="PS50011"/>
    </source>
</evidence>
<evidence type="ECO:0000256" key="2">
    <source>
        <dbReference type="ARBA" id="ARBA00022527"/>
    </source>
</evidence>
<evidence type="ECO:0000256" key="7">
    <source>
        <dbReference type="ARBA" id="ARBA00022840"/>
    </source>
</evidence>
<evidence type="ECO:0000256" key="12">
    <source>
        <dbReference type="SAM" id="MobiDB-lite"/>
    </source>
</evidence>
<dbReference type="InterPro" id="IPR000961">
    <property type="entry name" value="AGC-kinase_C"/>
</dbReference>
<dbReference type="PANTHER" id="PTHR22988">
    <property type="entry name" value="MYOTONIC DYSTROPHY S/T KINASE-RELATED"/>
    <property type="match status" value="1"/>
</dbReference>
<dbReference type="GO" id="GO:0004674">
    <property type="term" value="F:protein serine/threonine kinase activity"/>
    <property type="evidence" value="ECO:0007669"/>
    <property type="project" value="UniProtKB-KW"/>
</dbReference>
<evidence type="ECO:0000313" key="15">
    <source>
        <dbReference type="EMBL" id="KAK2961267.1"/>
    </source>
</evidence>
<evidence type="ECO:0000256" key="9">
    <source>
        <dbReference type="ARBA" id="ARBA00048679"/>
    </source>
</evidence>
<dbReference type="InterPro" id="IPR008271">
    <property type="entry name" value="Ser/Thr_kinase_AS"/>
</dbReference>
<evidence type="ECO:0000256" key="1">
    <source>
        <dbReference type="ARBA" id="ARBA00012513"/>
    </source>
</evidence>
<comment type="catalytic activity">
    <reaction evidence="9">
        <text>L-seryl-[protein] + ATP = O-phospho-L-seryl-[protein] + ADP + H(+)</text>
        <dbReference type="Rhea" id="RHEA:17989"/>
        <dbReference type="Rhea" id="RHEA-COMP:9863"/>
        <dbReference type="Rhea" id="RHEA-COMP:11604"/>
        <dbReference type="ChEBI" id="CHEBI:15378"/>
        <dbReference type="ChEBI" id="CHEBI:29999"/>
        <dbReference type="ChEBI" id="CHEBI:30616"/>
        <dbReference type="ChEBI" id="CHEBI:83421"/>
        <dbReference type="ChEBI" id="CHEBI:456216"/>
        <dbReference type="EC" id="2.7.11.1"/>
    </reaction>
</comment>
<dbReference type="CDD" id="cd21742">
    <property type="entry name" value="MobB_NDR_LATS-like"/>
    <property type="match status" value="1"/>
</dbReference>
<keyword evidence="4 15" id="KW-0808">Transferase</keyword>
<dbReference type="PROSITE" id="PS51285">
    <property type="entry name" value="AGC_KINASE_CTER"/>
    <property type="match status" value="1"/>
</dbReference>
<dbReference type="Pfam" id="PF00069">
    <property type="entry name" value="Pkinase"/>
    <property type="match status" value="1"/>
</dbReference>
<keyword evidence="6 15" id="KW-0418">Kinase</keyword>
<evidence type="ECO:0000259" key="14">
    <source>
        <dbReference type="PROSITE" id="PS51285"/>
    </source>
</evidence>
<dbReference type="SUPFAM" id="SSF56112">
    <property type="entry name" value="Protein kinase-like (PK-like)"/>
    <property type="match status" value="1"/>
</dbReference>
<feature type="compositionally biased region" description="Basic and acidic residues" evidence="12">
    <location>
        <begin position="420"/>
        <end position="434"/>
    </location>
</feature>
<name>A0ABQ9YBZ3_9EUKA</name>
<keyword evidence="2 11" id="KW-0723">Serine/threonine-protein kinase</keyword>
<evidence type="ECO:0000256" key="4">
    <source>
        <dbReference type="ARBA" id="ARBA00022679"/>
    </source>
</evidence>
<dbReference type="InterPro" id="IPR050839">
    <property type="entry name" value="Rho-assoc_Ser/Thr_Kinase"/>
</dbReference>
<dbReference type="SMART" id="SM00133">
    <property type="entry name" value="S_TK_X"/>
    <property type="match status" value="1"/>
</dbReference>
<evidence type="ECO:0000256" key="10">
    <source>
        <dbReference type="PROSITE-ProRule" id="PRU10141"/>
    </source>
</evidence>
<evidence type="ECO:0000256" key="11">
    <source>
        <dbReference type="RuleBase" id="RU000304"/>
    </source>
</evidence>
<dbReference type="Gene3D" id="3.30.200.20">
    <property type="entry name" value="Phosphorylase Kinase, domain 1"/>
    <property type="match status" value="1"/>
</dbReference>
<dbReference type="PROSITE" id="PS00108">
    <property type="entry name" value="PROTEIN_KINASE_ST"/>
    <property type="match status" value="1"/>
</dbReference>
<reference evidence="15 16" key="1">
    <citation type="journal article" date="2022" name="bioRxiv">
        <title>Genomics of Preaxostyla Flagellates Illuminates Evolutionary Transitions and the Path Towards Mitochondrial Loss.</title>
        <authorList>
            <person name="Novak L.V.F."/>
            <person name="Treitli S.C."/>
            <person name="Pyrih J."/>
            <person name="Halakuc P."/>
            <person name="Pipaliya S.V."/>
            <person name="Vacek V."/>
            <person name="Brzon O."/>
            <person name="Soukal P."/>
            <person name="Eme L."/>
            <person name="Dacks J.B."/>
            <person name="Karnkowska A."/>
            <person name="Elias M."/>
            <person name="Hampl V."/>
        </authorList>
    </citation>
    <scope>NUCLEOTIDE SEQUENCE [LARGE SCALE GENOMIC DNA]</scope>
    <source>
        <strain evidence="15">NAU3</strain>
        <tissue evidence="15">Gut</tissue>
    </source>
</reference>
<protein>
    <recommendedName>
        <fullName evidence="1">non-specific serine/threonine protein kinase</fullName>
        <ecNumber evidence="1">2.7.11.1</ecNumber>
    </recommendedName>
</protein>
<dbReference type="SMART" id="SM00220">
    <property type="entry name" value="S_TKc"/>
    <property type="match status" value="1"/>
</dbReference>
<dbReference type="PANTHER" id="PTHR22988:SF76">
    <property type="entry name" value="CHROMOSOME UNDETERMINED SCAFFOLD_135, WHOLE GENOME SHOTGUN SEQUENCE"/>
    <property type="match status" value="1"/>
</dbReference>
<gene>
    <name evidence="15" type="ORF">BLNAU_3713</name>
</gene>